<evidence type="ECO:0000256" key="7">
    <source>
        <dbReference type="ARBA" id="ARBA00023136"/>
    </source>
</evidence>
<dbReference type="PANTHER" id="PTHR43829:SF9">
    <property type="entry name" value="AQUAPORIN-9"/>
    <property type="match status" value="1"/>
</dbReference>
<dbReference type="AlphaFoldDB" id="A0A165DLJ5"/>
<protein>
    <submittedName>
        <fullName evidence="11">Aquaporin-like protein</fullName>
    </submittedName>
</protein>
<evidence type="ECO:0000256" key="10">
    <source>
        <dbReference type="SAM" id="Phobius"/>
    </source>
</evidence>
<dbReference type="Gene3D" id="1.20.1080.10">
    <property type="entry name" value="Glycerol uptake facilitator protein"/>
    <property type="match status" value="1"/>
</dbReference>
<feature type="transmembrane region" description="Helical" evidence="10">
    <location>
        <begin position="262"/>
        <end position="284"/>
    </location>
</feature>
<evidence type="ECO:0000256" key="4">
    <source>
        <dbReference type="ARBA" id="ARBA00022692"/>
    </source>
</evidence>
<dbReference type="InterPro" id="IPR050363">
    <property type="entry name" value="MIP/Aquaporin"/>
</dbReference>
<proteinExistence type="inferred from homology"/>
<evidence type="ECO:0000256" key="8">
    <source>
        <dbReference type="ARBA" id="ARBA00034651"/>
    </source>
</evidence>
<keyword evidence="12" id="KW-1185">Reference proteome</keyword>
<feature type="transmembrane region" description="Helical" evidence="10">
    <location>
        <begin position="182"/>
        <end position="201"/>
    </location>
</feature>
<evidence type="ECO:0000256" key="1">
    <source>
        <dbReference type="ARBA" id="ARBA00004141"/>
    </source>
</evidence>
<keyword evidence="7 10" id="KW-0472">Membrane</keyword>
<organism evidence="11 12">
    <name type="scientific">Calocera cornea HHB12733</name>
    <dbReference type="NCBI Taxonomy" id="1353952"/>
    <lineage>
        <taxon>Eukaryota</taxon>
        <taxon>Fungi</taxon>
        <taxon>Dikarya</taxon>
        <taxon>Basidiomycota</taxon>
        <taxon>Agaricomycotina</taxon>
        <taxon>Dacrymycetes</taxon>
        <taxon>Dacrymycetales</taxon>
        <taxon>Dacrymycetaceae</taxon>
        <taxon>Calocera</taxon>
    </lineage>
</organism>
<evidence type="ECO:0000256" key="3">
    <source>
        <dbReference type="ARBA" id="ARBA00022448"/>
    </source>
</evidence>
<gene>
    <name evidence="11" type="ORF">CALCODRAFT_63885</name>
</gene>
<dbReference type="InParanoid" id="A0A165DLJ5"/>
<evidence type="ECO:0000256" key="2">
    <source>
        <dbReference type="ARBA" id="ARBA00006175"/>
    </source>
</evidence>
<dbReference type="SUPFAM" id="SSF81338">
    <property type="entry name" value="Aquaporin-like"/>
    <property type="match status" value="1"/>
</dbReference>
<comment type="catalytic activity">
    <reaction evidence="8">
        <text>H2O(in) = H2O(out)</text>
        <dbReference type="Rhea" id="RHEA:29667"/>
        <dbReference type="ChEBI" id="CHEBI:15377"/>
    </reaction>
</comment>
<evidence type="ECO:0000313" key="11">
    <source>
        <dbReference type="EMBL" id="KZT53073.1"/>
    </source>
</evidence>
<feature type="transmembrane region" description="Helical" evidence="10">
    <location>
        <begin position="208"/>
        <end position="228"/>
    </location>
</feature>
<dbReference type="PANTHER" id="PTHR43829">
    <property type="entry name" value="AQUAPORIN OR AQUAGLYCEROPORIN RELATED"/>
    <property type="match status" value="1"/>
</dbReference>
<name>A0A165DLJ5_9BASI</name>
<dbReference type="EMBL" id="KV424047">
    <property type="protein sequence ID" value="KZT53073.1"/>
    <property type="molecule type" value="Genomic_DNA"/>
</dbReference>
<comment type="subcellular location">
    <subcellularLocation>
        <location evidence="1">Membrane</location>
        <topology evidence="1">Multi-pass membrane protein</topology>
    </subcellularLocation>
</comment>
<feature type="transmembrane region" description="Helical" evidence="10">
    <location>
        <begin position="128"/>
        <end position="148"/>
    </location>
</feature>
<accession>A0A165DLJ5</accession>
<comment type="similarity">
    <text evidence="2 9">Belongs to the MIP/aquaporin (TC 1.A.8) family.</text>
</comment>
<dbReference type="InterPro" id="IPR023271">
    <property type="entry name" value="Aquaporin-like"/>
</dbReference>
<evidence type="ECO:0000313" key="12">
    <source>
        <dbReference type="Proteomes" id="UP000076842"/>
    </source>
</evidence>
<keyword evidence="4 9" id="KW-0812">Transmembrane</keyword>
<dbReference type="OrthoDB" id="3222at2759"/>
<keyword evidence="5" id="KW-0677">Repeat</keyword>
<dbReference type="PRINTS" id="PR00783">
    <property type="entry name" value="MINTRINSICP"/>
</dbReference>
<keyword evidence="6 10" id="KW-1133">Transmembrane helix</keyword>
<dbReference type="InterPro" id="IPR000425">
    <property type="entry name" value="MIP"/>
</dbReference>
<sequence>MSSARPPFFSKPSSSFMLHEKAPSAEADVERGVAQKRTATRRFHDLLMELGAEFVGTAILCAFGCGGNCQYVVGSPTFDTYATVPIGWACGIALGAGFAGNRSGGHINPAVTAMLALVGKFPLWKFPLYGLAQLAGGFLGAAISYGVYYNDINKLDPGKTVALTAGLFGTYPELDAPGFSCWLAEFFPACMLLGVVLYLVSLPSKPHFGLVPVVLFLTLLGVGCTYGSTTSFSINPARDLGPRLLTAAAGYGSEVWTYKDEYWLWGGQMGAFSASVFIAGVWWVHRAVEKYLLHAECDEDEDLPTPPVEQEESA</sequence>
<keyword evidence="3 9" id="KW-0813">Transport</keyword>
<reference evidence="11 12" key="1">
    <citation type="journal article" date="2016" name="Mol. Biol. Evol.">
        <title>Comparative Genomics of Early-Diverging Mushroom-Forming Fungi Provides Insights into the Origins of Lignocellulose Decay Capabilities.</title>
        <authorList>
            <person name="Nagy L.G."/>
            <person name="Riley R."/>
            <person name="Tritt A."/>
            <person name="Adam C."/>
            <person name="Daum C."/>
            <person name="Floudas D."/>
            <person name="Sun H."/>
            <person name="Yadav J.S."/>
            <person name="Pangilinan J."/>
            <person name="Larsson K.H."/>
            <person name="Matsuura K."/>
            <person name="Barry K."/>
            <person name="Labutti K."/>
            <person name="Kuo R."/>
            <person name="Ohm R.A."/>
            <person name="Bhattacharya S.S."/>
            <person name="Shirouzu T."/>
            <person name="Yoshinaga Y."/>
            <person name="Martin F.M."/>
            <person name="Grigoriev I.V."/>
            <person name="Hibbett D.S."/>
        </authorList>
    </citation>
    <scope>NUCLEOTIDE SEQUENCE [LARGE SCALE GENOMIC DNA]</scope>
    <source>
        <strain evidence="11 12">HHB12733</strain>
    </source>
</reference>
<evidence type="ECO:0000256" key="6">
    <source>
        <dbReference type="ARBA" id="ARBA00022989"/>
    </source>
</evidence>
<dbReference type="STRING" id="1353952.A0A165DLJ5"/>
<dbReference type="GO" id="GO:0015254">
    <property type="term" value="F:glycerol channel activity"/>
    <property type="evidence" value="ECO:0007669"/>
    <property type="project" value="TreeGrafter"/>
</dbReference>
<dbReference type="Proteomes" id="UP000076842">
    <property type="component" value="Unassembled WGS sequence"/>
</dbReference>
<evidence type="ECO:0000256" key="9">
    <source>
        <dbReference type="RuleBase" id="RU000477"/>
    </source>
</evidence>
<dbReference type="GO" id="GO:0005886">
    <property type="term" value="C:plasma membrane"/>
    <property type="evidence" value="ECO:0007669"/>
    <property type="project" value="TreeGrafter"/>
</dbReference>
<evidence type="ECO:0000256" key="5">
    <source>
        <dbReference type="ARBA" id="ARBA00022737"/>
    </source>
</evidence>
<dbReference type="GO" id="GO:0015250">
    <property type="term" value="F:water channel activity"/>
    <property type="evidence" value="ECO:0007669"/>
    <property type="project" value="TreeGrafter"/>
</dbReference>
<dbReference type="Pfam" id="PF00230">
    <property type="entry name" value="MIP"/>
    <property type="match status" value="1"/>
</dbReference>